<proteinExistence type="predicted"/>
<evidence type="ECO:0000313" key="2">
    <source>
        <dbReference type="WBParaSite" id="nRc.2.0.1.t00182-RA"/>
    </source>
</evidence>
<protein>
    <submittedName>
        <fullName evidence="2">Uncharacterized protein</fullName>
    </submittedName>
</protein>
<dbReference type="WBParaSite" id="nRc.2.0.1.t00182-RA">
    <property type="protein sequence ID" value="nRc.2.0.1.t00182-RA"/>
    <property type="gene ID" value="nRc.2.0.1.g00182"/>
</dbReference>
<sequence length="65" mass="7479">MTSLNAAIPFEQYYLSLALLVEMGADVGRRNYSWRILFLTDVEYICKKLNLLAALMASFIDQLPY</sequence>
<dbReference type="AlphaFoldDB" id="A0A915HF00"/>
<keyword evidence="1" id="KW-1185">Reference proteome</keyword>
<name>A0A915HF00_ROMCU</name>
<organism evidence="1 2">
    <name type="scientific">Romanomermis culicivorax</name>
    <name type="common">Nematode worm</name>
    <dbReference type="NCBI Taxonomy" id="13658"/>
    <lineage>
        <taxon>Eukaryota</taxon>
        <taxon>Metazoa</taxon>
        <taxon>Ecdysozoa</taxon>
        <taxon>Nematoda</taxon>
        <taxon>Enoplea</taxon>
        <taxon>Dorylaimia</taxon>
        <taxon>Mermithida</taxon>
        <taxon>Mermithoidea</taxon>
        <taxon>Mermithidae</taxon>
        <taxon>Romanomermis</taxon>
    </lineage>
</organism>
<dbReference type="Proteomes" id="UP000887565">
    <property type="component" value="Unplaced"/>
</dbReference>
<evidence type="ECO:0000313" key="1">
    <source>
        <dbReference type="Proteomes" id="UP000887565"/>
    </source>
</evidence>
<reference evidence="2" key="1">
    <citation type="submission" date="2022-11" db="UniProtKB">
        <authorList>
            <consortium name="WormBaseParasite"/>
        </authorList>
    </citation>
    <scope>IDENTIFICATION</scope>
</reference>
<accession>A0A915HF00</accession>